<sequence length="239" mass="26823">MTRISFLWLILLPSYLFSGAAWSAPELVDSAPQFSEQTPLDRHVSAAARAKAWGLTDDEWAKFERLQAGPRHYWSPQLDPLTTLGVEADSDQERQRYAELQVRLEAKRAERELAYQKAYTAAWARLFPGMLPVQGMAEDPAATPAGRFALFVEEHCTACATNTQQWLRSGAHLDVYLVGSQGDDGRLRQWARDAGITPAQVSSGQVTLNHDRGRWFALGASRPLPARFQQVDGKWQRID</sequence>
<evidence type="ECO:0000313" key="4">
    <source>
        <dbReference type="Proteomes" id="UP000013237"/>
    </source>
</evidence>
<dbReference type="InterPro" id="IPR022293">
    <property type="entry name" value="Integrating-conj_element"/>
</dbReference>
<gene>
    <name evidence="3" type="ORF">C206_08854</name>
</gene>
<protein>
    <recommendedName>
        <fullName evidence="5">TIGR03759 family integrating conjugative element protein</fullName>
    </recommendedName>
</protein>
<feature type="chain" id="PRO_5042275880" description="TIGR03759 family integrating conjugative element protein" evidence="2">
    <location>
        <begin position="24"/>
        <end position="239"/>
    </location>
</feature>
<name>A0AAD2WC81_PSEPU</name>
<dbReference type="Proteomes" id="UP000013237">
    <property type="component" value="Unassembled WGS sequence"/>
</dbReference>
<dbReference type="NCBIfam" id="TIGR03759">
    <property type="entry name" value="conj_TIGR03759"/>
    <property type="match status" value="1"/>
</dbReference>
<feature type="coiled-coil region" evidence="1">
    <location>
        <begin position="90"/>
        <end position="117"/>
    </location>
</feature>
<evidence type="ECO:0008006" key="5">
    <source>
        <dbReference type="Google" id="ProtNLM"/>
    </source>
</evidence>
<proteinExistence type="predicted"/>
<organism evidence="3 4">
    <name type="scientific">Pseudomonas putida TRO1</name>
    <dbReference type="NCBI Taxonomy" id="1227924"/>
    <lineage>
        <taxon>Bacteria</taxon>
        <taxon>Pseudomonadati</taxon>
        <taxon>Pseudomonadota</taxon>
        <taxon>Gammaproteobacteria</taxon>
        <taxon>Pseudomonadales</taxon>
        <taxon>Pseudomonadaceae</taxon>
        <taxon>Pseudomonas</taxon>
    </lineage>
</organism>
<comment type="caution">
    <text evidence="3">The sequence shown here is derived from an EMBL/GenBank/DDBJ whole genome shotgun (WGS) entry which is preliminary data.</text>
</comment>
<evidence type="ECO:0000256" key="2">
    <source>
        <dbReference type="SAM" id="SignalP"/>
    </source>
</evidence>
<keyword evidence="1" id="KW-0175">Coiled coil</keyword>
<dbReference type="RefSeq" id="WP_004575596.1">
    <property type="nucleotide sequence ID" value="NZ_APBQ01000056.1"/>
</dbReference>
<evidence type="ECO:0000256" key="1">
    <source>
        <dbReference type="SAM" id="Coils"/>
    </source>
</evidence>
<accession>A0AAD2WC81</accession>
<dbReference type="AlphaFoldDB" id="A0AAD2WC81"/>
<evidence type="ECO:0000313" key="3">
    <source>
        <dbReference type="EMBL" id="ENY78080.1"/>
    </source>
</evidence>
<keyword evidence="2" id="KW-0732">Signal</keyword>
<dbReference type="EMBL" id="APBQ01000056">
    <property type="protein sequence ID" value="ENY78080.1"/>
    <property type="molecule type" value="Genomic_DNA"/>
</dbReference>
<feature type="signal peptide" evidence="2">
    <location>
        <begin position="1"/>
        <end position="23"/>
    </location>
</feature>
<reference evidence="3 4" key="1">
    <citation type="submission" date="2013-02" db="EMBL/GenBank/DDBJ databases">
        <title>Insights into the proteome of triclosan-resistant Pseudomonas putida TRO1, isolated from activated sludge.</title>
        <authorList>
            <person name="Lolas I.B."/>
            <person name="Almeida B."/>
            <person name="Starnawski P.M."/>
            <person name="Soenderkaer M."/>
            <person name="Nielsen K.L."/>
            <person name="Nielsen J.L."/>
        </authorList>
    </citation>
    <scope>NUCLEOTIDE SEQUENCE [LARGE SCALE GENOMIC DNA]</scope>
    <source>
        <strain evidence="3 4">TRO1</strain>
    </source>
</reference>